<reference evidence="2 3" key="1">
    <citation type="submission" date="2017-09" db="EMBL/GenBank/DDBJ databases">
        <title>WGS assembly of Aquilegia coerulea Goldsmith.</title>
        <authorList>
            <person name="Hodges S."/>
            <person name="Kramer E."/>
            <person name="Nordborg M."/>
            <person name="Tomkins J."/>
            <person name="Borevitz J."/>
            <person name="Derieg N."/>
            <person name="Yan J."/>
            <person name="Mihaltcheva S."/>
            <person name="Hayes R.D."/>
            <person name="Rokhsar D."/>
        </authorList>
    </citation>
    <scope>NUCLEOTIDE SEQUENCE [LARGE SCALE GENOMIC DNA]</scope>
    <source>
        <strain evidence="3">cv. Goldsmith</strain>
    </source>
</reference>
<dbReference type="EMBL" id="KZ305030">
    <property type="protein sequence ID" value="PIA50334.1"/>
    <property type="molecule type" value="Genomic_DNA"/>
</dbReference>
<feature type="region of interest" description="Disordered" evidence="1">
    <location>
        <begin position="1"/>
        <end position="24"/>
    </location>
</feature>
<feature type="compositionally biased region" description="Basic and acidic residues" evidence="1">
    <location>
        <begin position="177"/>
        <end position="191"/>
    </location>
</feature>
<name>A0A2G5E3K7_AQUCA</name>
<feature type="compositionally biased region" description="Basic and acidic residues" evidence="1">
    <location>
        <begin position="213"/>
        <end position="224"/>
    </location>
</feature>
<feature type="compositionally biased region" description="Low complexity" evidence="1">
    <location>
        <begin position="200"/>
        <end position="211"/>
    </location>
</feature>
<dbReference type="PANTHER" id="PTHR33130:SF40">
    <property type="entry name" value="CHROMOGRANIN (DUF1639)"/>
    <property type="match status" value="1"/>
</dbReference>
<evidence type="ECO:0000313" key="2">
    <source>
        <dbReference type="EMBL" id="PIA50334.1"/>
    </source>
</evidence>
<dbReference type="PANTHER" id="PTHR33130">
    <property type="entry name" value="PUTATIVE (DUF1639)-RELATED"/>
    <property type="match status" value="1"/>
</dbReference>
<evidence type="ECO:0000256" key="1">
    <source>
        <dbReference type="SAM" id="MobiDB-lite"/>
    </source>
</evidence>
<organism evidence="2 3">
    <name type="scientific">Aquilegia coerulea</name>
    <name type="common">Rocky mountain columbine</name>
    <dbReference type="NCBI Taxonomy" id="218851"/>
    <lineage>
        <taxon>Eukaryota</taxon>
        <taxon>Viridiplantae</taxon>
        <taxon>Streptophyta</taxon>
        <taxon>Embryophyta</taxon>
        <taxon>Tracheophyta</taxon>
        <taxon>Spermatophyta</taxon>
        <taxon>Magnoliopsida</taxon>
        <taxon>Ranunculales</taxon>
        <taxon>Ranunculaceae</taxon>
        <taxon>Thalictroideae</taxon>
        <taxon>Aquilegia</taxon>
    </lineage>
</organism>
<feature type="region of interest" description="Disordered" evidence="1">
    <location>
        <begin position="177"/>
        <end position="277"/>
    </location>
</feature>
<proteinExistence type="predicted"/>
<feature type="compositionally biased region" description="Basic and acidic residues" evidence="1">
    <location>
        <begin position="255"/>
        <end position="275"/>
    </location>
</feature>
<protein>
    <submittedName>
        <fullName evidence="2">Uncharacterized protein</fullName>
    </submittedName>
</protein>
<gene>
    <name evidence="2" type="ORF">AQUCO_01300819v1</name>
</gene>
<dbReference type="InterPro" id="IPR012438">
    <property type="entry name" value="DUF1639"/>
</dbReference>
<dbReference type="Pfam" id="PF07797">
    <property type="entry name" value="DUF1639"/>
    <property type="match status" value="1"/>
</dbReference>
<evidence type="ECO:0000313" key="3">
    <source>
        <dbReference type="Proteomes" id="UP000230069"/>
    </source>
</evidence>
<dbReference type="Proteomes" id="UP000230069">
    <property type="component" value="Unassembled WGS sequence"/>
</dbReference>
<keyword evidence="3" id="KW-1185">Reference proteome</keyword>
<dbReference type="InParanoid" id="A0A2G5E3K7"/>
<dbReference type="AlphaFoldDB" id="A0A2G5E3K7"/>
<accession>A0A2G5E3K7</accession>
<dbReference type="OrthoDB" id="909814at2759"/>
<sequence>MIWFQPASKSSQQKSQINTAATNPSSFMATEVMIPLKPDHKESPGCDQLLLKNQSSSSSSSTSMLEGEVKKVDAVEETRSNMKVYIRFKSDDKLVSNNKSATTADDLVAASSSEKQMVQHVATVEETRSGKKICIKGDDKLVFNNKSTADDFVIVASSSNKEEKGKQVKKQEITTVEETRSKTKICGKGDDNELVSNNNSTTTDDSVAASSNEEEKEKQVETDSSKPWNLRPRGNSQRVLNDKSENPVLGTQDSGDEKKKNKNKDENKDNVDKQPAKKRKVYISLTRQEIEEDFFKMTGSKLASRHRASNKRSTEEKAALKLLLPGLMFNGVSADTCKIHKR</sequence>